<proteinExistence type="predicted"/>
<comment type="caution">
    <text evidence="1">The sequence shown here is derived from an EMBL/GenBank/DDBJ whole genome shotgun (WGS) entry which is preliminary data.</text>
</comment>
<reference evidence="1" key="1">
    <citation type="journal article" date="2019" name="Sci. Rep.">
        <title>Draft genome of Tanacetum cinerariifolium, the natural source of mosquito coil.</title>
        <authorList>
            <person name="Yamashiro T."/>
            <person name="Shiraishi A."/>
            <person name="Satake H."/>
            <person name="Nakayama K."/>
        </authorList>
    </citation>
    <scope>NUCLEOTIDE SEQUENCE</scope>
</reference>
<dbReference type="EMBL" id="BKCJ011161730">
    <property type="protein sequence ID" value="GFC96690.1"/>
    <property type="molecule type" value="Genomic_DNA"/>
</dbReference>
<name>A0A699SGX5_TANCI</name>
<gene>
    <name evidence="1" type="ORF">Tci_868660</name>
</gene>
<accession>A0A699SGX5</accession>
<sequence>VQEHRSMTHRQHEAVAVWPVRMFRVIAQEIFPQGVADRRQRHGCAGMTRVGLLHGIHRQGANGVDGQLVAFAVFFDGTGVAFAGNDHQEIPGHDQDLHLHRLVVVLAVDLGCDCHSRFHALPGAQDHPAVDAADAARFGIGGADQLS</sequence>
<dbReference type="AlphaFoldDB" id="A0A699SGX5"/>
<organism evidence="1">
    <name type="scientific">Tanacetum cinerariifolium</name>
    <name type="common">Dalmatian daisy</name>
    <name type="synonym">Chrysanthemum cinerariifolium</name>
    <dbReference type="NCBI Taxonomy" id="118510"/>
    <lineage>
        <taxon>Eukaryota</taxon>
        <taxon>Viridiplantae</taxon>
        <taxon>Streptophyta</taxon>
        <taxon>Embryophyta</taxon>
        <taxon>Tracheophyta</taxon>
        <taxon>Spermatophyta</taxon>
        <taxon>Magnoliopsida</taxon>
        <taxon>eudicotyledons</taxon>
        <taxon>Gunneridae</taxon>
        <taxon>Pentapetalae</taxon>
        <taxon>asterids</taxon>
        <taxon>campanulids</taxon>
        <taxon>Asterales</taxon>
        <taxon>Asteraceae</taxon>
        <taxon>Asteroideae</taxon>
        <taxon>Anthemideae</taxon>
        <taxon>Anthemidinae</taxon>
        <taxon>Tanacetum</taxon>
    </lineage>
</organism>
<protein>
    <submittedName>
        <fullName evidence="1">Uncharacterized protein</fullName>
    </submittedName>
</protein>
<feature type="non-terminal residue" evidence="1">
    <location>
        <position position="1"/>
    </location>
</feature>
<evidence type="ECO:0000313" key="1">
    <source>
        <dbReference type="EMBL" id="GFC96690.1"/>
    </source>
</evidence>